<proteinExistence type="predicted"/>
<evidence type="ECO:0000256" key="2">
    <source>
        <dbReference type="PIRSR" id="PIRSR601310-3"/>
    </source>
</evidence>
<dbReference type="PROSITE" id="PS00892">
    <property type="entry name" value="HIT_1"/>
    <property type="match status" value="1"/>
</dbReference>
<evidence type="ECO:0000313" key="5">
    <source>
        <dbReference type="EMBL" id="WBW74614.1"/>
    </source>
</evidence>
<keyword evidence="6" id="KW-1185">Reference proteome</keyword>
<evidence type="ECO:0000256" key="1">
    <source>
        <dbReference type="PIRSR" id="PIRSR601310-1"/>
    </source>
</evidence>
<dbReference type="RefSeq" id="XP_056038857.1">
    <property type="nucleotide sequence ID" value="XM_056181775.1"/>
</dbReference>
<dbReference type="EMBL" id="CP115612">
    <property type="protein sequence ID" value="WBW74614.1"/>
    <property type="molecule type" value="Genomic_DNA"/>
</dbReference>
<evidence type="ECO:0000256" key="3">
    <source>
        <dbReference type="PROSITE-ProRule" id="PRU00464"/>
    </source>
</evidence>
<dbReference type="AlphaFoldDB" id="A0AAF0AYG9"/>
<dbReference type="PANTHER" id="PTHR46648">
    <property type="entry name" value="HIT FAMILY PROTEIN 1"/>
    <property type="match status" value="1"/>
</dbReference>
<name>A0AAF0AYG9_9SCHI</name>
<feature type="domain" description="HIT" evidence="4">
    <location>
        <begin position="4"/>
        <end position="107"/>
    </location>
</feature>
<dbReference type="GeneID" id="80876464"/>
<gene>
    <name evidence="5" type="primary">hnt1</name>
    <name evidence="5" type="ORF">SOMG_02984</name>
</gene>
<dbReference type="InterPro" id="IPR011146">
    <property type="entry name" value="HIT-like"/>
</dbReference>
<sequence length="133" mass="14693">MSCIFCKIIRGDIPCVKLAETAKTLSFLDISPTAKGHALVIPKEHSEKLTGLSDESLADILPVSKKVAKAIGAENYNFLQNNGRIAHQFVDHVHFHIIPKPNEEYGLGVGWPTYPTSKEDLAELGNEIRSRLQ</sequence>
<feature type="active site" description="Tele-AMP-histidine intermediate" evidence="1">
    <location>
        <position position="94"/>
    </location>
</feature>
<dbReference type="KEGG" id="som:SOMG_02984"/>
<dbReference type="InterPro" id="IPR001310">
    <property type="entry name" value="Histidine_triad_HIT"/>
</dbReference>
<reference evidence="5 6" key="1">
    <citation type="journal article" date="2023" name="G3 (Bethesda)">
        <title>A high-quality reference genome for the fission yeast Schizosaccharomyces osmophilus.</title>
        <authorList>
            <person name="Jia G.S."/>
            <person name="Zhang W.C."/>
            <person name="Liang Y."/>
            <person name="Liu X.H."/>
            <person name="Rhind N."/>
            <person name="Pidoux A."/>
            <person name="Brysch-Herzberg M."/>
            <person name="Du L.L."/>
        </authorList>
    </citation>
    <scope>NUCLEOTIDE SEQUENCE [LARGE SCALE GENOMIC DNA]</scope>
    <source>
        <strain evidence="5 6">CBS 15793</strain>
    </source>
</reference>
<feature type="short sequence motif" description="Histidine triad motif" evidence="2 3">
    <location>
        <begin position="92"/>
        <end position="96"/>
    </location>
</feature>
<accession>A0AAF0AYG9</accession>
<dbReference type="GO" id="GO:0009117">
    <property type="term" value="P:nucleotide metabolic process"/>
    <property type="evidence" value="ECO:0007669"/>
    <property type="project" value="TreeGrafter"/>
</dbReference>
<organism evidence="5 6">
    <name type="scientific">Schizosaccharomyces osmophilus</name>
    <dbReference type="NCBI Taxonomy" id="2545709"/>
    <lineage>
        <taxon>Eukaryota</taxon>
        <taxon>Fungi</taxon>
        <taxon>Dikarya</taxon>
        <taxon>Ascomycota</taxon>
        <taxon>Taphrinomycotina</taxon>
        <taxon>Schizosaccharomycetes</taxon>
        <taxon>Schizosaccharomycetales</taxon>
        <taxon>Schizosaccharomycetaceae</taxon>
        <taxon>Schizosaccharomyces</taxon>
    </lineage>
</organism>
<dbReference type="CDD" id="cd01277">
    <property type="entry name" value="HINT_subgroup"/>
    <property type="match status" value="1"/>
</dbReference>
<protein>
    <submittedName>
        <fullName evidence="5">Adenosine 5'-monophosphoramidase</fullName>
    </submittedName>
</protein>
<dbReference type="PRINTS" id="PR00332">
    <property type="entry name" value="HISTRIAD"/>
</dbReference>
<dbReference type="PANTHER" id="PTHR46648:SF1">
    <property type="entry name" value="ADENOSINE 5'-MONOPHOSPHORAMIDASE HNT1"/>
    <property type="match status" value="1"/>
</dbReference>
<dbReference type="InterPro" id="IPR019808">
    <property type="entry name" value="Histidine_triad_CS"/>
</dbReference>
<dbReference type="InterPro" id="IPR036265">
    <property type="entry name" value="HIT-like_sf"/>
</dbReference>
<dbReference type="Proteomes" id="UP001212411">
    <property type="component" value="Chromosome 2"/>
</dbReference>
<evidence type="ECO:0000259" key="4">
    <source>
        <dbReference type="PROSITE" id="PS51084"/>
    </source>
</evidence>
<dbReference type="SUPFAM" id="SSF54197">
    <property type="entry name" value="HIT-like"/>
    <property type="match status" value="1"/>
</dbReference>
<evidence type="ECO:0000313" key="6">
    <source>
        <dbReference type="Proteomes" id="UP001212411"/>
    </source>
</evidence>
<dbReference type="InterPro" id="IPR039384">
    <property type="entry name" value="HINT"/>
</dbReference>
<dbReference type="Gene3D" id="3.30.428.10">
    <property type="entry name" value="HIT-like"/>
    <property type="match status" value="1"/>
</dbReference>
<dbReference type="PROSITE" id="PS51084">
    <property type="entry name" value="HIT_2"/>
    <property type="match status" value="1"/>
</dbReference>
<dbReference type="Pfam" id="PF01230">
    <property type="entry name" value="HIT"/>
    <property type="match status" value="1"/>
</dbReference>
<dbReference type="GO" id="GO:0003824">
    <property type="term" value="F:catalytic activity"/>
    <property type="evidence" value="ECO:0007669"/>
    <property type="project" value="InterPro"/>
</dbReference>